<evidence type="ECO:0000256" key="1">
    <source>
        <dbReference type="SAM" id="MobiDB-lite"/>
    </source>
</evidence>
<accession>A0A1I7ZPV0</accession>
<feature type="compositionally biased region" description="Basic and acidic residues" evidence="1">
    <location>
        <begin position="90"/>
        <end position="101"/>
    </location>
</feature>
<keyword evidence="2" id="KW-1185">Reference proteome</keyword>
<feature type="region of interest" description="Disordered" evidence="1">
    <location>
        <begin position="1"/>
        <end position="101"/>
    </location>
</feature>
<reference evidence="3" key="1">
    <citation type="submission" date="2016-11" db="UniProtKB">
        <authorList>
            <consortium name="WormBaseParasite"/>
        </authorList>
    </citation>
    <scope>IDENTIFICATION</scope>
</reference>
<feature type="compositionally biased region" description="Polar residues" evidence="1">
    <location>
        <begin position="48"/>
        <end position="89"/>
    </location>
</feature>
<sequence length="152" mass="16848">MLGEHLNEDGQEAQQEREQEGQEAQQEQELEKEDVLGEDSHAEPEAATMTNTSQKPKVSEEQPSQLSIDDGSQSAEMTKSSPKIPTPSANREKLNDLNLRRRVDDPKYLLEFEALQHDLQLPDENSATSNAPSDTGPPQSAPRMGLLPAWDS</sequence>
<evidence type="ECO:0000313" key="3">
    <source>
        <dbReference type="WBParaSite" id="L893_g28343.t2"/>
    </source>
</evidence>
<dbReference type="Proteomes" id="UP000095287">
    <property type="component" value="Unplaced"/>
</dbReference>
<feature type="compositionally biased region" description="Basic and acidic residues" evidence="1">
    <location>
        <begin position="1"/>
        <end position="20"/>
    </location>
</feature>
<proteinExistence type="predicted"/>
<protein>
    <submittedName>
        <fullName evidence="3">Uncharacterized protein</fullName>
    </submittedName>
</protein>
<dbReference type="AlphaFoldDB" id="A0A1I7ZPV0"/>
<feature type="compositionally biased region" description="Polar residues" evidence="1">
    <location>
        <begin position="123"/>
        <end position="138"/>
    </location>
</feature>
<evidence type="ECO:0000313" key="2">
    <source>
        <dbReference type="Proteomes" id="UP000095287"/>
    </source>
</evidence>
<feature type="compositionally biased region" description="Basic and acidic residues" evidence="1">
    <location>
        <begin position="33"/>
        <end position="44"/>
    </location>
</feature>
<dbReference type="WBParaSite" id="L893_g28343.t2">
    <property type="protein sequence ID" value="L893_g28343.t2"/>
    <property type="gene ID" value="L893_g28343"/>
</dbReference>
<organism evidence="2 3">
    <name type="scientific">Steinernema glaseri</name>
    <dbReference type="NCBI Taxonomy" id="37863"/>
    <lineage>
        <taxon>Eukaryota</taxon>
        <taxon>Metazoa</taxon>
        <taxon>Ecdysozoa</taxon>
        <taxon>Nematoda</taxon>
        <taxon>Chromadorea</taxon>
        <taxon>Rhabditida</taxon>
        <taxon>Tylenchina</taxon>
        <taxon>Panagrolaimomorpha</taxon>
        <taxon>Strongyloidoidea</taxon>
        <taxon>Steinernematidae</taxon>
        <taxon>Steinernema</taxon>
    </lineage>
</organism>
<name>A0A1I7ZPV0_9BILA</name>
<feature type="region of interest" description="Disordered" evidence="1">
    <location>
        <begin position="114"/>
        <end position="152"/>
    </location>
</feature>